<evidence type="ECO:0000256" key="4">
    <source>
        <dbReference type="PIRSR" id="PIRSR006806-1"/>
    </source>
</evidence>
<dbReference type="EMBL" id="JAJEQF010000002">
    <property type="protein sequence ID" value="MCC2166456.1"/>
    <property type="molecule type" value="Genomic_DNA"/>
</dbReference>
<dbReference type="EC" id="6.3.3.2" evidence="5"/>
<evidence type="ECO:0000256" key="5">
    <source>
        <dbReference type="RuleBase" id="RU361279"/>
    </source>
</evidence>
<dbReference type="InterPro" id="IPR024185">
    <property type="entry name" value="FTHF_cligase-like_sf"/>
</dbReference>
<dbReference type="PANTHER" id="PTHR23407:SF1">
    <property type="entry name" value="5-FORMYLTETRAHYDROFOLATE CYCLO-LIGASE"/>
    <property type="match status" value="1"/>
</dbReference>
<keyword evidence="8" id="KW-1185">Reference proteome</keyword>
<dbReference type="PIRSF" id="PIRSF006806">
    <property type="entry name" value="FTHF_cligase"/>
    <property type="match status" value="1"/>
</dbReference>
<evidence type="ECO:0000256" key="3">
    <source>
        <dbReference type="ARBA" id="ARBA00022840"/>
    </source>
</evidence>
<comment type="similarity">
    <text evidence="1 5">Belongs to the 5-formyltetrahydrofolate cyclo-ligase family.</text>
</comment>
<comment type="catalytic activity">
    <reaction evidence="5">
        <text>(6S)-5-formyl-5,6,7,8-tetrahydrofolate + ATP = (6R)-5,10-methenyltetrahydrofolate + ADP + phosphate</text>
        <dbReference type="Rhea" id="RHEA:10488"/>
        <dbReference type="ChEBI" id="CHEBI:30616"/>
        <dbReference type="ChEBI" id="CHEBI:43474"/>
        <dbReference type="ChEBI" id="CHEBI:57455"/>
        <dbReference type="ChEBI" id="CHEBI:57457"/>
        <dbReference type="ChEBI" id="CHEBI:456216"/>
        <dbReference type="EC" id="6.3.3.2"/>
    </reaction>
</comment>
<keyword evidence="5" id="KW-0479">Metal-binding</keyword>
<feature type="region of interest" description="Disordered" evidence="6">
    <location>
        <begin position="1"/>
        <end position="25"/>
    </location>
</feature>
<dbReference type="InterPro" id="IPR037171">
    <property type="entry name" value="NagB/RpiA_transferase-like"/>
</dbReference>
<dbReference type="GO" id="GO:0009396">
    <property type="term" value="P:folic acid-containing compound biosynthetic process"/>
    <property type="evidence" value="ECO:0007669"/>
    <property type="project" value="TreeGrafter"/>
</dbReference>
<dbReference type="GO" id="GO:0005524">
    <property type="term" value="F:ATP binding"/>
    <property type="evidence" value="ECO:0007669"/>
    <property type="project" value="UniProtKB-KW"/>
</dbReference>
<evidence type="ECO:0000313" key="7">
    <source>
        <dbReference type="EMBL" id="MCC2166456.1"/>
    </source>
</evidence>
<dbReference type="GO" id="GO:0035999">
    <property type="term" value="P:tetrahydrofolate interconversion"/>
    <property type="evidence" value="ECO:0007669"/>
    <property type="project" value="TreeGrafter"/>
</dbReference>
<keyword evidence="2 4" id="KW-0547">Nucleotide-binding</keyword>
<feature type="compositionally biased region" description="Basic and acidic residues" evidence="6">
    <location>
        <begin position="14"/>
        <end position="25"/>
    </location>
</feature>
<dbReference type="SUPFAM" id="SSF100950">
    <property type="entry name" value="NagB/RpiA/CoA transferase-like"/>
    <property type="match status" value="1"/>
</dbReference>
<gene>
    <name evidence="7" type="ORF">LKD45_01870</name>
</gene>
<dbReference type="Gene3D" id="3.40.50.10420">
    <property type="entry name" value="NagB/RpiA/CoA transferase-like"/>
    <property type="match status" value="1"/>
</dbReference>
<dbReference type="GO" id="GO:0046872">
    <property type="term" value="F:metal ion binding"/>
    <property type="evidence" value="ECO:0007669"/>
    <property type="project" value="UniProtKB-KW"/>
</dbReference>
<feature type="binding site" evidence="4">
    <location>
        <begin position="134"/>
        <end position="142"/>
    </location>
    <ligand>
        <name>ATP</name>
        <dbReference type="ChEBI" id="CHEBI:30616"/>
    </ligand>
</feature>
<feature type="binding site" evidence="4">
    <location>
        <position position="56"/>
    </location>
    <ligand>
        <name>substrate</name>
    </ligand>
</feature>
<dbReference type="InterPro" id="IPR002698">
    <property type="entry name" value="FTHF_cligase"/>
</dbReference>
<dbReference type="RefSeq" id="WP_308727581.1">
    <property type="nucleotide sequence ID" value="NZ_JAJEQF010000002.1"/>
</dbReference>
<keyword evidence="7" id="KW-0436">Ligase</keyword>
<sequence length="188" mass="20992">MDQKTRSNRALGKQNREQLSEESRFHKSREIAENLMATAVWKQAKQVLLYASYGSEVSTGLLIDAALAAGKEVFLPKVLGDQMEFFRITDRAELAPGYQHILEPPGQTKRFLPDASIPTLLTAPGLAFDRSGARIGYGKGFYDRYLGKIPAADRPYLVGLCFSCQLFGILDGQKPHDINMDLIVTERR</sequence>
<comment type="cofactor">
    <cofactor evidence="5">
        <name>Mg(2+)</name>
        <dbReference type="ChEBI" id="CHEBI:18420"/>
    </cofactor>
</comment>
<dbReference type="NCBIfam" id="TIGR02727">
    <property type="entry name" value="MTHFS_bact"/>
    <property type="match status" value="1"/>
</dbReference>
<dbReference type="PANTHER" id="PTHR23407">
    <property type="entry name" value="ATPASE INHIBITOR/5-FORMYLTETRAHYDROFOLATE CYCLO-LIGASE"/>
    <property type="match status" value="1"/>
</dbReference>
<keyword evidence="3 4" id="KW-0067">ATP-binding</keyword>
<protein>
    <recommendedName>
        <fullName evidence="5">5-formyltetrahydrofolate cyclo-ligase</fullName>
        <ecNumber evidence="5">6.3.3.2</ecNumber>
    </recommendedName>
</protein>
<accession>A0AAE3DMT3</accession>
<organism evidence="7 8">
    <name type="scientific">Gallintestinimicrobium propionicum</name>
    <dbReference type="NCBI Taxonomy" id="2981770"/>
    <lineage>
        <taxon>Bacteria</taxon>
        <taxon>Bacillati</taxon>
        <taxon>Bacillota</taxon>
        <taxon>Clostridia</taxon>
        <taxon>Lachnospirales</taxon>
        <taxon>Lachnospiraceae</taxon>
        <taxon>Gallintestinimicrobium</taxon>
    </lineage>
</organism>
<comment type="caution">
    <text evidence="7">The sequence shown here is derived from an EMBL/GenBank/DDBJ whole genome shotgun (WGS) entry which is preliminary data.</text>
</comment>
<dbReference type="GO" id="GO:0030272">
    <property type="term" value="F:5-formyltetrahydrofolate cyclo-ligase activity"/>
    <property type="evidence" value="ECO:0007669"/>
    <property type="project" value="UniProtKB-EC"/>
</dbReference>
<evidence type="ECO:0000313" key="8">
    <source>
        <dbReference type="Proteomes" id="UP001199355"/>
    </source>
</evidence>
<proteinExistence type="inferred from homology"/>
<name>A0AAE3DMT3_9FIRM</name>
<keyword evidence="5" id="KW-0460">Magnesium</keyword>
<dbReference type="Proteomes" id="UP001199355">
    <property type="component" value="Unassembled WGS sequence"/>
</dbReference>
<reference evidence="7 8" key="1">
    <citation type="submission" date="2021-10" db="EMBL/GenBank/DDBJ databases">
        <title>Anaerobic single-cell dispensing facilitates the cultivation of human gut bacteria.</title>
        <authorList>
            <person name="Afrizal A."/>
        </authorList>
    </citation>
    <scope>NUCLEOTIDE SEQUENCE [LARGE SCALE GENOMIC DNA]</scope>
    <source>
        <strain evidence="7 8">CLA-AA-H244</strain>
    </source>
</reference>
<dbReference type="AlphaFoldDB" id="A0AAE3DMT3"/>
<evidence type="ECO:0000256" key="2">
    <source>
        <dbReference type="ARBA" id="ARBA00022741"/>
    </source>
</evidence>
<evidence type="ECO:0000256" key="6">
    <source>
        <dbReference type="SAM" id="MobiDB-lite"/>
    </source>
</evidence>
<evidence type="ECO:0000256" key="1">
    <source>
        <dbReference type="ARBA" id="ARBA00010638"/>
    </source>
</evidence>
<dbReference type="Pfam" id="PF01812">
    <property type="entry name" value="5-FTHF_cyc-lig"/>
    <property type="match status" value="1"/>
</dbReference>